<dbReference type="GO" id="GO:0016787">
    <property type="term" value="F:hydrolase activity"/>
    <property type="evidence" value="ECO:0007669"/>
    <property type="project" value="UniProtKB-KW"/>
</dbReference>
<dbReference type="SMART" id="SM00847">
    <property type="entry name" value="HA2"/>
    <property type="match status" value="1"/>
</dbReference>
<dbReference type="CDD" id="cd18791">
    <property type="entry name" value="SF2_C_RHA"/>
    <property type="match status" value="1"/>
</dbReference>
<dbReference type="PANTHER" id="PTHR18934">
    <property type="entry name" value="ATP-DEPENDENT RNA HELICASE"/>
    <property type="match status" value="1"/>
</dbReference>
<proteinExistence type="predicted"/>
<dbReference type="InterPro" id="IPR014001">
    <property type="entry name" value="Helicase_ATP-bd"/>
</dbReference>
<evidence type="ECO:0000256" key="1">
    <source>
        <dbReference type="ARBA" id="ARBA00012552"/>
    </source>
</evidence>
<keyword evidence="8" id="KW-1185">Reference proteome</keyword>
<dbReference type="GO" id="GO:0003723">
    <property type="term" value="F:RNA binding"/>
    <property type="evidence" value="ECO:0007669"/>
    <property type="project" value="TreeGrafter"/>
</dbReference>
<dbReference type="PROSITE" id="PS51192">
    <property type="entry name" value="HELICASE_ATP_BIND_1"/>
    <property type="match status" value="1"/>
</dbReference>
<dbReference type="InterPro" id="IPR011545">
    <property type="entry name" value="DEAD/DEAH_box_helicase_dom"/>
</dbReference>
<dbReference type="FunFam" id="3.40.50.300:FF:002204">
    <property type="entry name" value="Uncharacterized protein, isoform C"/>
    <property type="match status" value="1"/>
</dbReference>
<gene>
    <name evidence="7" type="ORF">NMOB1V02_LOCUS9156</name>
</gene>
<dbReference type="Pfam" id="PF00270">
    <property type="entry name" value="DEAD"/>
    <property type="match status" value="1"/>
</dbReference>
<dbReference type="PROSITE" id="PS00690">
    <property type="entry name" value="DEAH_ATP_HELICASE"/>
    <property type="match status" value="1"/>
</dbReference>
<feature type="domain" description="Helicase C-terminal" evidence="6">
    <location>
        <begin position="256"/>
        <end position="438"/>
    </location>
</feature>
<dbReference type="InterPro" id="IPR007502">
    <property type="entry name" value="Helicase-assoc_dom"/>
</dbReference>
<dbReference type="GO" id="GO:0003724">
    <property type="term" value="F:RNA helicase activity"/>
    <property type="evidence" value="ECO:0007669"/>
    <property type="project" value="UniProtKB-EC"/>
</dbReference>
<feature type="domain" description="Helicase ATP-binding" evidence="5">
    <location>
        <begin position="60"/>
        <end position="225"/>
    </location>
</feature>
<dbReference type="Pfam" id="PF04408">
    <property type="entry name" value="WHD_HA2"/>
    <property type="match status" value="1"/>
</dbReference>
<dbReference type="PANTHER" id="PTHR18934:SF136">
    <property type="entry name" value="ATP-DEPENDENT RNA HELICASE DHX35-RELATED"/>
    <property type="match status" value="1"/>
</dbReference>
<dbReference type="SMART" id="SM00487">
    <property type="entry name" value="DEXDc"/>
    <property type="match status" value="1"/>
</dbReference>
<dbReference type="InterPro" id="IPR002464">
    <property type="entry name" value="DNA/RNA_helicase_DEAH_CS"/>
</dbReference>
<dbReference type="Gene3D" id="3.40.50.300">
    <property type="entry name" value="P-loop containing nucleotide triphosphate hydrolases"/>
    <property type="match status" value="2"/>
</dbReference>
<dbReference type="InterPro" id="IPR001650">
    <property type="entry name" value="Helicase_C-like"/>
</dbReference>
<accession>A0A7R9GIE0</accession>
<dbReference type="InterPro" id="IPR011709">
    <property type="entry name" value="DEAD-box_helicase_OB_fold"/>
</dbReference>
<dbReference type="OrthoDB" id="10253254at2759"/>
<dbReference type="SUPFAM" id="SSF52540">
    <property type="entry name" value="P-loop containing nucleoside triphosphate hydrolases"/>
    <property type="match status" value="1"/>
</dbReference>
<dbReference type="Pfam" id="PF21010">
    <property type="entry name" value="HA2_C"/>
    <property type="match status" value="1"/>
</dbReference>
<evidence type="ECO:0000313" key="8">
    <source>
        <dbReference type="Proteomes" id="UP000678499"/>
    </source>
</evidence>
<evidence type="ECO:0000259" key="5">
    <source>
        <dbReference type="PROSITE" id="PS51192"/>
    </source>
</evidence>
<dbReference type="GO" id="GO:0005524">
    <property type="term" value="F:ATP binding"/>
    <property type="evidence" value="ECO:0007669"/>
    <property type="project" value="UniProtKB-KW"/>
</dbReference>
<evidence type="ECO:0000256" key="3">
    <source>
        <dbReference type="ARBA" id="ARBA00022801"/>
    </source>
</evidence>
<evidence type="ECO:0000259" key="6">
    <source>
        <dbReference type="PROSITE" id="PS51194"/>
    </source>
</evidence>
<dbReference type="Proteomes" id="UP000678499">
    <property type="component" value="Unassembled WGS sequence"/>
</dbReference>
<evidence type="ECO:0000256" key="4">
    <source>
        <dbReference type="ARBA" id="ARBA00022840"/>
    </source>
</evidence>
<dbReference type="PROSITE" id="PS51194">
    <property type="entry name" value="HELICASE_CTER"/>
    <property type="match status" value="1"/>
</dbReference>
<dbReference type="Gene3D" id="1.20.120.1080">
    <property type="match status" value="1"/>
</dbReference>
<dbReference type="EMBL" id="OA884968">
    <property type="protein sequence ID" value="CAD7281512.1"/>
    <property type="molecule type" value="Genomic_DNA"/>
</dbReference>
<evidence type="ECO:0000256" key="2">
    <source>
        <dbReference type="ARBA" id="ARBA00022741"/>
    </source>
</evidence>
<dbReference type="GO" id="GO:0071013">
    <property type="term" value="C:catalytic step 2 spliceosome"/>
    <property type="evidence" value="ECO:0007669"/>
    <property type="project" value="TreeGrafter"/>
</dbReference>
<keyword evidence="2" id="KW-0547">Nucleotide-binding</keyword>
<dbReference type="SMART" id="SM00490">
    <property type="entry name" value="HELICc"/>
    <property type="match status" value="1"/>
</dbReference>
<organism evidence="7">
    <name type="scientific">Notodromas monacha</name>
    <dbReference type="NCBI Taxonomy" id="399045"/>
    <lineage>
        <taxon>Eukaryota</taxon>
        <taxon>Metazoa</taxon>
        <taxon>Ecdysozoa</taxon>
        <taxon>Arthropoda</taxon>
        <taxon>Crustacea</taxon>
        <taxon>Oligostraca</taxon>
        <taxon>Ostracoda</taxon>
        <taxon>Podocopa</taxon>
        <taxon>Podocopida</taxon>
        <taxon>Cypridocopina</taxon>
        <taxon>Cypridoidea</taxon>
        <taxon>Cyprididae</taxon>
        <taxon>Notodromas</taxon>
    </lineage>
</organism>
<name>A0A7R9GIE0_9CRUS</name>
<dbReference type="EMBL" id="CAJPEX010002931">
    <property type="protein sequence ID" value="CAG0921664.1"/>
    <property type="molecule type" value="Genomic_DNA"/>
</dbReference>
<dbReference type="Pfam" id="PF07717">
    <property type="entry name" value="OB_NTP_bind"/>
    <property type="match status" value="1"/>
</dbReference>
<evidence type="ECO:0000313" key="7">
    <source>
        <dbReference type="EMBL" id="CAD7281512.1"/>
    </source>
</evidence>
<keyword evidence="3" id="KW-0378">Hydrolase</keyword>
<reference evidence="7" key="1">
    <citation type="submission" date="2020-11" db="EMBL/GenBank/DDBJ databases">
        <authorList>
            <person name="Tran Van P."/>
        </authorList>
    </citation>
    <scope>NUCLEOTIDE SEQUENCE</scope>
</reference>
<dbReference type="Pfam" id="PF00271">
    <property type="entry name" value="Helicase_C"/>
    <property type="match status" value="1"/>
</dbReference>
<protein>
    <recommendedName>
        <fullName evidence="1">RNA helicase</fullName>
        <ecNumber evidence="1">3.6.4.13</ecNumber>
    </recommendedName>
</protein>
<dbReference type="AlphaFoldDB" id="A0A7R9GIE0"/>
<dbReference type="InterPro" id="IPR027417">
    <property type="entry name" value="P-loop_NTPase"/>
</dbReference>
<dbReference type="InterPro" id="IPR048333">
    <property type="entry name" value="HA2_WH"/>
</dbReference>
<sequence>MSRGTFIAPSDDEGVRRFEADRTDVDAEFNTSFTWNPTRNLPLKQQRKTLPAYKHRDELLYLLEKYQVVVLCGETGSGKSTQVPQYLLEAGHCSRGKMIAVTQPRRVAATSLAARVAEETGSRLGDVVGYSIRFDDSWTPGRTKIKFMTEGILVRELLADPLLQQYSAVMIDEVHERTLFTDILMGLMRKVSRKRPDLRLIISSATMDAEDLRKYFDLSKPSEPKQTAAILSVEGRTYPVRAYYLEEPAADYVKASVDTVLTIHRKLNTPGDILVFLTGVDEVDHAARLLDEEVERNVRENGRRSGEMELSIVKMYGSLPAKDQMKAFFRPPPNTRKVVLATNIAETSVTIPGIVHVVDCGFVKVRCFSADTQTDSLGIVSIPKSSAIQRAGRAGRMKPGNVYRLFPEQEFDKLEPTLPPEILRADLSPVILQLKALGITDVLRFPFPARPPAANMAAALELLYALEALDDNGELTEPLGACMAEFPVPDPRLAKMLLSSGDFGCSEEATAIAAVALVKSIFVGGGGGQRGLVARQAKRGFEAAEGDSLTALNAFLSFVKVGDSVNCNSDKNAAGEIRARRSRWCAQNFLDFKALSRALEIQSQLIKLLKRFRIPLVSAKGDAVRVRRCVAAGYFANAAILHHSGQYRTVRGGVELKIHPSSVLYDQKAKRIDKMAQCVVYTEVLHTSEVFMRDLTVVDVNWLLELAPHYYKRGYLF</sequence>
<dbReference type="EC" id="3.6.4.13" evidence="1"/>
<keyword evidence="4" id="KW-0067">ATP-binding</keyword>